<proteinExistence type="predicted"/>
<reference evidence="2" key="1">
    <citation type="journal article" date="2023" name="Mol. Phylogenet. Evol.">
        <title>Genome-scale phylogeny and comparative genomics of the fungal order Sordariales.</title>
        <authorList>
            <person name="Hensen N."/>
            <person name="Bonometti L."/>
            <person name="Westerberg I."/>
            <person name="Brannstrom I.O."/>
            <person name="Guillou S."/>
            <person name="Cros-Aarteil S."/>
            <person name="Calhoun S."/>
            <person name="Haridas S."/>
            <person name="Kuo A."/>
            <person name="Mondo S."/>
            <person name="Pangilinan J."/>
            <person name="Riley R."/>
            <person name="LaButti K."/>
            <person name="Andreopoulos B."/>
            <person name="Lipzen A."/>
            <person name="Chen C."/>
            <person name="Yan M."/>
            <person name="Daum C."/>
            <person name="Ng V."/>
            <person name="Clum A."/>
            <person name="Steindorff A."/>
            <person name="Ohm R.A."/>
            <person name="Martin F."/>
            <person name="Silar P."/>
            <person name="Natvig D.O."/>
            <person name="Lalanne C."/>
            <person name="Gautier V."/>
            <person name="Ament-Velasquez S.L."/>
            <person name="Kruys A."/>
            <person name="Hutchinson M.I."/>
            <person name="Powell A.J."/>
            <person name="Barry K."/>
            <person name="Miller A.N."/>
            <person name="Grigoriev I.V."/>
            <person name="Debuchy R."/>
            <person name="Gladieux P."/>
            <person name="Hiltunen Thoren M."/>
            <person name="Johannesson H."/>
        </authorList>
    </citation>
    <scope>NUCLEOTIDE SEQUENCE</scope>
    <source>
        <strain evidence="2">CBS 314.62</strain>
    </source>
</reference>
<accession>A0AAE1C9M4</accession>
<evidence type="ECO:0000313" key="2">
    <source>
        <dbReference type="EMBL" id="KAK3684219.1"/>
    </source>
</evidence>
<organism evidence="2 3">
    <name type="scientific">Podospora appendiculata</name>
    <dbReference type="NCBI Taxonomy" id="314037"/>
    <lineage>
        <taxon>Eukaryota</taxon>
        <taxon>Fungi</taxon>
        <taxon>Dikarya</taxon>
        <taxon>Ascomycota</taxon>
        <taxon>Pezizomycotina</taxon>
        <taxon>Sordariomycetes</taxon>
        <taxon>Sordariomycetidae</taxon>
        <taxon>Sordariales</taxon>
        <taxon>Podosporaceae</taxon>
        <taxon>Podospora</taxon>
    </lineage>
</organism>
<sequence>MWLGRFFHAAFCSIPCTLVGFDGDHQTGQGTGKEGTHLGRFIGFLSERYGAELGLRLAWRLTAEYVFACLLVRCSVLLCIFRRLRRLGSFWDSGWPMRDSDRQTDRQTTAQPRF</sequence>
<dbReference type="EMBL" id="JAULSO010000004">
    <property type="protein sequence ID" value="KAK3684219.1"/>
    <property type="molecule type" value="Genomic_DNA"/>
</dbReference>
<evidence type="ECO:0000256" key="1">
    <source>
        <dbReference type="SAM" id="MobiDB-lite"/>
    </source>
</evidence>
<feature type="region of interest" description="Disordered" evidence="1">
    <location>
        <begin position="92"/>
        <end position="114"/>
    </location>
</feature>
<gene>
    <name evidence="2" type="ORF">B0T22DRAFT_271690</name>
</gene>
<protein>
    <submittedName>
        <fullName evidence="2">Uncharacterized protein</fullName>
    </submittedName>
</protein>
<reference evidence="2" key="2">
    <citation type="submission" date="2023-06" db="EMBL/GenBank/DDBJ databases">
        <authorList>
            <consortium name="Lawrence Berkeley National Laboratory"/>
            <person name="Haridas S."/>
            <person name="Hensen N."/>
            <person name="Bonometti L."/>
            <person name="Westerberg I."/>
            <person name="Brannstrom I.O."/>
            <person name="Guillou S."/>
            <person name="Cros-Aarteil S."/>
            <person name="Calhoun S."/>
            <person name="Kuo A."/>
            <person name="Mondo S."/>
            <person name="Pangilinan J."/>
            <person name="Riley R."/>
            <person name="Labutti K."/>
            <person name="Andreopoulos B."/>
            <person name="Lipzen A."/>
            <person name="Chen C."/>
            <person name="Yanf M."/>
            <person name="Daum C."/>
            <person name="Ng V."/>
            <person name="Clum A."/>
            <person name="Steindorff A."/>
            <person name="Ohm R."/>
            <person name="Martin F."/>
            <person name="Silar P."/>
            <person name="Natvig D."/>
            <person name="Lalanne C."/>
            <person name="Gautier V."/>
            <person name="Ament-Velasquez S.L."/>
            <person name="Kruys A."/>
            <person name="Hutchinson M.I."/>
            <person name="Powell A.J."/>
            <person name="Barry K."/>
            <person name="Miller A.N."/>
            <person name="Grigoriev I.V."/>
            <person name="Debuchy R."/>
            <person name="Gladieux P."/>
            <person name="Thoren M.H."/>
            <person name="Johannesson H."/>
        </authorList>
    </citation>
    <scope>NUCLEOTIDE SEQUENCE</scope>
    <source>
        <strain evidence="2">CBS 314.62</strain>
    </source>
</reference>
<comment type="caution">
    <text evidence="2">The sequence shown here is derived from an EMBL/GenBank/DDBJ whole genome shotgun (WGS) entry which is preliminary data.</text>
</comment>
<keyword evidence="3" id="KW-1185">Reference proteome</keyword>
<dbReference type="AlphaFoldDB" id="A0AAE1C9M4"/>
<evidence type="ECO:0000313" key="3">
    <source>
        <dbReference type="Proteomes" id="UP001270362"/>
    </source>
</evidence>
<dbReference type="Proteomes" id="UP001270362">
    <property type="component" value="Unassembled WGS sequence"/>
</dbReference>
<name>A0AAE1C9M4_9PEZI</name>